<accession>A0ABS3QHQ3</accession>
<sequence length="73" mass="7663">MQAAVQTTNYPTHGTANSTGATPLLTVLDALGRVRLTATADATGTARLVLPEELPAGVYLVRSSEQVRQLVVE</sequence>
<organism evidence="2 3">
    <name type="scientific">Hymenobacter negativus</name>
    <dbReference type="NCBI Taxonomy" id="2795026"/>
    <lineage>
        <taxon>Bacteria</taxon>
        <taxon>Pseudomonadati</taxon>
        <taxon>Bacteroidota</taxon>
        <taxon>Cytophagia</taxon>
        <taxon>Cytophagales</taxon>
        <taxon>Hymenobacteraceae</taxon>
        <taxon>Hymenobacter</taxon>
    </lineage>
</organism>
<reference evidence="2 3" key="1">
    <citation type="submission" date="2021-03" db="EMBL/GenBank/DDBJ databases">
        <authorList>
            <person name="Kim M.K."/>
        </authorList>
    </citation>
    <scope>NUCLEOTIDE SEQUENCE [LARGE SCALE GENOMIC DNA]</scope>
    <source>
        <strain evidence="2 3">BT442</strain>
    </source>
</reference>
<evidence type="ECO:0000256" key="1">
    <source>
        <dbReference type="SAM" id="MobiDB-lite"/>
    </source>
</evidence>
<dbReference type="Proteomes" id="UP000664369">
    <property type="component" value="Unassembled WGS sequence"/>
</dbReference>
<name>A0ABS3QHQ3_9BACT</name>
<keyword evidence="3" id="KW-1185">Reference proteome</keyword>
<proteinExistence type="predicted"/>
<evidence type="ECO:0000313" key="2">
    <source>
        <dbReference type="EMBL" id="MBO2010523.1"/>
    </source>
</evidence>
<evidence type="ECO:0008006" key="4">
    <source>
        <dbReference type="Google" id="ProtNLM"/>
    </source>
</evidence>
<comment type="caution">
    <text evidence="2">The sequence shown here is derived from an EMBL/GenBank/DDBJ whole genome shotgun (WGS) entry which is preliminary data.</text>
</comment>
<protein>
    <recommendedName>
        <fullName evidence="4">T9SS type A sorting domain-containing protein</fullName>
    </recommendedName>
</protein>
<dbReference type="EMBL" id="JAGETZ010000007">
    <property type="protein sequence ID" value="MBO2010523.1"/>
    <property type="molecule type" value="Genomic_DNA"/>
</dbReference>
<gene>
    <name evidence="2" type="ORF">J4E00_15790</name>
</gene>
<feature type="region of interest" description="Disordered" evidence="1">
    <location>
        <begin position="1"/>
        <end position="21"/>
    </location>
</feature>
<dbReference type="RefSeq" id="WP_208176154.1">
    <property type="nucleotide sequence ID" value="NZ_JAGETZ010000007.1"/>
</dbReference>
<evidence type="ECO:0000313" key="3">
    <source>
        <dbReference type="Proteomes" id="UP000664369"/>
    </source>
</evidence>